<gene>
    <name evidence="1" type="ORF">SPIL2461_LOCUS17752</name>
</gene>
<dbReference type="PANTHER" id="PTHR36971">
    <property type="entry name" value="UNNAMED PRODUCT"/>
    <property type="match status" value="1"/>
</dbReference>
<protein>
    <submittedName>
        <fullName evidence="1">Uncharacterized protein</fullName>
    </submittedName>
</protein>
<dbReference type="PANTHER" id="PTHR36971:SF3">
    <property type="entry name" value="C3H1-TYPE DOMAIN-CONTAINING PROTEIN"/>
    <property type="match status" value="1"/>
</dbReference>
<proteinExistence type="predicted"/>
<dbReference type="OrthoDB" id="441763at2759"/>
<dbReference type="EMBL" id="CAJNIZ010043371">
    <property type="protein sequence ID" value="CAE7658172.1"/>
    <property type="molecule type" value="Genomic_DNA"/>
</dbReference>
<dbReference type="SUPFAM" id="SSF53335">
    <property type="entry name" value="S-adenosyl-L-methionine-dependent methyltransferases"/>
    <property type="match status" value="1"/>
</dbReference>
<keyword evidence="2" id="KW-1185">Reference proteome</keyword>
<comment type="caution">
    <text evidence="1">The sequence shown here is derived from an EMBL/GenBank/DDBJ whole genome shotgun (WGS) entry which is preliminary data.</text>
</comment>
<dbReference type="Gene3D" id="3.40.50.150">
    <property type="entry name" value="Vaccinia Virus protein VP39"/>
    <property type="match status" value="1"/>
</dbReference>
<reference evidence="1" key="1">
    <citation type="submission" date="2021-02" db="EMBL/GenBank/DDBJ databases">
        <authorList>
            <person name="Dougan E. K."/>
            <person name="Rhodes N."/>
            <person name="Thang M."/>
            <person name="Chan C."/>
        </authorList>
    </citation>
    <scope>NUCLEOTIDE SEQUENCE</scope>
</reference>
<organism evidence="1 2">
    <name type="scientific">Symbiodinium pilosum</name>
    <name type="common">Dinoflagellate</name>
    <dbReference type="NCBI Taxonomy" id="2952"/>
    <lineage>
        <taxon>Eukaryota</taxon>
        <taxon>Sar</taxon>
        <taxon>Alveolata</taxon>
        <taxon>Dinophyceae</taxon>
        <taxon>Suessiales</taxon>
        <taxon>Symbiodiniaceae</taxon>
        <taxon>Symbiodinium</taxon>
    </lineage>
</organism>
<name>A0A812VY75_SYMPI</name>
<evidence type="ECO:0000313" key="2">
    <source>
        <dbReference type="Proteomes" id="UP000649617"/>
    </source>
</evidence>
<dbReference type="InterPro" id="IPR029063">
    <property type="entry name" value="SAM-dependent_MTases_sf"/>
</dbReference>
<dbReference type="Proteomes" id="UP000649617">
    <property type="component" value="Unassembled WGS sequence"/>
</dbReference>
<evidence type="ECO:0000313" key="1">
    <source>
        <dbReference type="EMBL" id="CAE7658172.1"/>
    </source>
</evidence>
<accession>A0A812VY75</accession>
<sequence>MNNLSCKEERHNIFAEFIAAELLDSSKGYVLEVAGGKGALAIALQARGVEDVVVIDPRPIAESQWTDASATHTPDTEADIHSETAVRRVRAYFDDSSRDLVSDSLAVVAMHPDEATDAVVDQALQAQRPFAVAQRIHRYSGLIRFLREKARAAMGFSLPVELVFIAEYIAVE</sequence>
<dbReference type="AlphaFoldDB" id="A0A812VY75"/>